<name>A0ABW8VLW4_9BACI</name>
<comment type="function">
    <text evidence="8">Cell division protein that may be involved in stabilizing or promoting the assembly of the division complex.</text>
</comment>
<evidence type="ECO:0000259" key="10">
    <source>
        <dbReference type="PROSITE" id="PS51779"/>
    </source>
</evidence>
<keyword evidence="6 8" id="KW-0472">Membrane</keyword>
<dbReference type="Pfam" id="PF08478">
    <property type="entry name" value="POTRA_1"/>
    <property type="match status" value="1"/>
</dbReference>
<dbReference type="PANTHER" id="PTHR37820">
    <property type="entry name" value="CELL DIVISION PROTEIN DIVIB"/>
    <property type="match status" value="1"/>
</dbReference>
<evidence type="ECO:0000256" key="2">
    <source>
        <dbReference type="ARBA" id="ARBA00022475"/>
    </source>
</evidence>
<dbReference type="EMBL" id="JBJOSA010000002">
    <property type="protein sequence ID" value="MFL8935745.1"/>
    <property type="molecule type" value="Genomic_DNA"/>
</dbReference>
<evidence type="ECO:0000313" key="12">
    <source>
        <dbReference type="Proteomes" id="UP001628668"/>
    </source>
</evidence>
<dbReference type="InterPro" id="IPR050487">
    <property type="entry name" value="FtsQ_DivIB"/>
</dbReference>
<evidence type="ECO:0000256" key="9">
    <source>
        <dbReference type="SAM" id="MobiDB-lite"/>
    </source>
</evidence>
<dbReference type="RefSeq" id="WP_411158995.1">
    <property type="nucleotide sequence ID" value="NZ_JBJOSA010000002.1"/>
</dbReference>
<comment type="caution">
    <text evidence="11">The sequence shown here is derived from an EMBL/GenBank/DDBJ whole genome shotgun (WGS) entry which is preliminary data.</text>
</comment>
<sequence>MRKENVVSIEERIPKLKQHRKKKANRRLIFLLSLFLIMILSVIYFQSPLSHVKNIEVKGNELVPSETIISESKIKQGMNVWSVNKKETSERLNKLPEIKNAKVKMSFPNSFVIEVDELGKKAYLLKDNKFQIILENGKVLNKGTESIPVDAPLLRGFKEDKALKKMISELGELPKEVQHLISEINLTPKKTDQYHLTLFMNDGYEVSATIRTFSEKMEHYPSIVSQLDPSQKGVIDLEVGSYFRSYESEESESEVEPAGDAVEEDEGEGDAGDESEG</sequence>
<evidence type="ECO:0000256" key="3">
    <source>
        <dbReference type="ARBA" id="ARBA00022618"/>
    </source>
</evidence>
<dbReference type="Pfam" id="PF03799">
    <property type="entry name" value="FtsQ_DivIB_C"/>
    <property type="match status" value="1"/>
</dbReference>
<keyword evidence="12" id="KW-1185">Reference proteome</keyword>
<dbReference type="Proteomes" id="UP001628668">
    <property type="component" value="Unassembled WGS sequence"/>
</dbReference>
<keyword evidence="2 8" id="KW-1003">Cell membrane</keyword>
<evidence type="ECO:0000256" key="4">
    <source>
        <dbReference type="ARBA" id="ARBA00022692"/>
    </source>
</evidence>
<proteinExistence type="inferred from homology"/>
<dbReference type="InterPro" id="IPR005548">
    <property type="entry name" value="Cell_div_FtsQ/DivIB_C"/>
</dbReference>
<dbReference type="PROSITE" id="PS51779">
    <property type="entry name" value="POTRA"/>
    <property type="match status" value="1"/>
</dbReference>
<dbReference type="GO" id="GO:0051301">
    <property type="term" value="P:cell division"/>
    <property type="evidence" value="ECO:0007669"/>
    <property type="project" value="UniProtKB-KW"/>
</dbReference>
<accession>A0ABW8VLW4</accession>
<evidence type="ECO:0000256" key="1">
    <source>
        <dbReference type="ARBA" id="ARBA00004370"/>
    </source>
</evidence>
<feature type="domain" description="POTRA" evidence="10">
    <location>
        <begin position="50"/>
        <end position="118"/>
    </location>
</feature>
<dbReference type="InterPro" id="IPR034746">
    <property type="entry name" value="POTRA"/>
</dbReference>
<evidence type="ECO:0000256" key="6">
    <source>
        <dbReference type="ARBA" id="ARBA00023136"/>
    </source>
</evidence>
<dbReference type="PANTHER" id="PTHR37820:SF1">
    <property type="entry name" value="CELL DIVISION PROTEIN FTSQ"/>
    <property type="match status" value="1"/>
</dbReference>
<reference evidence="11 12" key="1">
    <citation type="submission" date="2024-12" db="EMBL/GenBank/DDBJ databases">
        <authorList>
            <person name="Li X."/>
            <person name="Zhang D."/>
        </authorList>
    </citation>
    <scope>NUCLEOTIDE SEQUENCE [LARGE SCALE GENOMIC DNA]</scope>
    <source>
        <strain evidence="11 12">JCM19602</strain>
    </source>
</reference>
<keyword evidence="3 8" id="KW-0132">Cell division</keyword>
<evidence type="ECO:0000256" key="7">
    <source>
        <dbReference type="ARBA" id="ARBA00023306"/>
    </source>
</evidence>
<feature type="transmembrane region" description="Helical" evidence="8">
    <location>
        <begin position="28"/>
        <end position="45"/>
    </location>
</feature>
<keyword evidence="7 8" id="KW-0131">Cell cycle</keyword>
<dbReference type="InterPro" id="IPR013685">
    <property type="entry name" value="POTRA_FtsQ_type"/>
</dbReference>
<keyword evidence="5 8" id="KW-1133">Transmembrane helix</keyword>
<comment type="similarity">
    <text evidence="8">Belongs to the FtsQ/DivIB family. DivIB subfamily.</text>
</comment>
<evidence type="ECO:0000256" key="8">
    <source>
        <dbReference type="HAMAP-Rule" id="MF_00912"/>
    </source>
</evidence>
<feature type="region of interest" description="Disordered" evidence="9">
    <location>
        <begin position="245"/>
        <end position="277"/>
    </location>
</feature>
<evidence type="ECO:0000256" key="5">
    <source>
        <dbReference type="ARBA" id="ARBA00022989"/>
    </source>
</evidence>
<dbReference type="Gene3D" id="3.40.50.10960">
    <property type="match status" value="1"/>
</dbReference>
<feature type="compositionally biased region" description="Acidic residues" evidence="9">
    <location>
        <begin position="248"/>
        <end position="277"/>
    </location>
</feature>
<keyword evidence="4 8" id="KW-0812">Transmembrane</keyword>
<dbReference type="HAMAP" id="MF_00912">
    <property type="entry name" value="DivIB"/>
    <property type="match status" value="1"/>
</dbReference>
<gene>
    <name evidence="8" type="primary">divIB</name>
    <name evidence="11" type="ORF">ACKA06_02995</name>
</gene>
<organism evidence="11 12">
    <name type="scientific">Rossellomorea oryzaecorticis</name>
    <dbReference type="NCBI Taxonomy" id="1396505"/>
    <lineage>
        <taxon>Bacteria</taxon>
        <taxon>Bacillati</taxon>
        <taxon>Bacillota</taxon>
        <taxon>Bacilli</taxon>
        <taxon>Bacillales</taxon>
        <taxon>Bacillaceae</taxon>
        <taxon>Rossellomorea</taxon>
    </lineage>
</organism>
<dbReference type="InterPro" id="IPR026580">
    <property type="entry name" value="DivIB"/>
</dbReference>
<evidence type="ECO:0000313" key="11">
    <source>
        <dbReference type="EMBL" id="MFL8935745.1"/>
    </source>
</evidence>
<dbReference type="Gene3D" id="3.10.20.310">
    <property type="entry name" value="membrane protein fhac"/>
    <property type="match status" value="1"/>
</dbReference>
<comment type="subcellular location">
    <subcellularLocation>
        <location evidence="8">Cell membrane</location>
        <topology evidence="8">Single-pass type II membrane protein</topology>
    </subcellularLocation>
    <subcellularLocation>
        <location evidence="1">Membrane</location>
    </subcellularLocation>
    <text evidence="8">Localizes to the division septum.</text>
</comment>
<protein>
    <recommendedName>
        <fullName evidence="8">Cell division protein DivIB</fullName>
    </recommendedName>
</protein>